<dbReference type="InterPro" id="IPR037523">
    <property type="entry name" value="VOC_core"/>
</dbReference>
<proteinExistence type="predicted"/>
<evidence type="ECO:0000313" key="2">
    <source>
        <dbReference type="EMBL" id="MCD5314585.1"/>
    </source>
</evidence>
<dbReference type="PANTHER" id="PTHR33993">
    <property type="entry name" value="GLYOXALASE-RELATED"/>
    <property type="match status" value="1"/>
</dbReference>
<evidence type="ECO:0000313" key="3">
    <source>
        <dbReference type="Proteomes" id="UP001138997"/>
    </source>
</evidence>
<dbReference type="CDD" id="cd07247">
    <property type="entry name" value="SgaA_N_like"/>
    <property type="match status" value="2"/>
</dbReference>
<dbReference type="EMBL" id="JAJOMB010000017">
    <property type="protein sequence ID" value="MCD5314585.1"/>
    <property type="molecule type" value="Genomic_DNA"/>
</dbReference>
<gene>
    <name evidence="2" type="ORF">LR394_27120</name>
</gene>
<feature type="domain" description="VOC" evidence="1">
    <location>
        <begin position="138"/>
        <end position="253"/>
    </location>
</feature>
<protein>
    <submittedName>
        <fullName evidence="2">VOC family protein</fullName>
    </submittedName>
</protein>
<dbReference type="PROSITE" id="PS51819">
    <property type="entry name" value="VOC"/>
    <property type="match status" value="2"/>
</dbReference>
<dbReference type="InterPro" id="IPR004360">
    <property type="entry name" value="Glyas_Fos-R_dOase_dom"/>
</dbReference>
<organism evidence="2 3">
    <name type="scientific">Kineosporia babensis</name>
    <dbReference type="NCBI Taxonomy" id="499548"/>
    <lineage>
        <taxon>Bacteria</taxon>
        <taxon>Bacillati</taxon>
        <taxon>Actinomycetota</taxon>
        <taxon>Actinomycetes</taxon>
        <taxon>Kineosporiales</taxon>
        <taxon>Kineosporiaceae</taxon>
        <taxon>Kineosporia</taxon>
    </lineage>
</organism>
<reference evidence="2" key="1">
    <citation type="submission" date="2021-11" db="EMBL/GenBank/DDBJ databases">
        <title>Streptomyces corallinus and Kineosporia corallina sp. nov., two new coral-derived marine actinobacteria.</title>
        <authorList>
            <person name="Buangrab K."/>
            <person name="Sutthacheep M."/>
            <person name="Yeemin T."/>
            <person name="Harunari E."/>
            <person name="Igarashi Y."/>
            <person name="Sripreechasak P."/>
            <person name="Kanchanasin P."/>
            <person name="Tanasupawat S."/>
            <person name="Phongsopitanun W."/>
        </authorList>
    </citation>
    <scope>NUCLEOTIDE SEQUENCE</scope>
    <source>
        <strain evidence="2">JCM 31032</strain>
    </source>
</reference>
<dbReference type="AlphaFoldDB" id="A0A9X1NIB3"/>
<dbReference type="Proteomes" id="UP001138997">
    <property type="component" value="Unassembled WGS sequence"/>
</dbReference>
<comment type="caution">
    <text evidence="2">The sequence shown here is derived from an EMBL/GenBank/DDBJ whole genome shotgun (WGS) entry which is preliminary data.</text>
</comment>
<feature type="domain" description="VOC" evidence="1">
    <location>
        <begin position="11"/>
        <end position="124"/>
    </location>
</feature>
<dbReference type="SUPFAM" id="SSF54593">
    <property type="entry name" value="Glyoxalase/Bleomycin resistance protein/Dihydroxybiphenyl dioxygenase"/>
    <property type="match status" value="2"/>
</dbReference>
<dbReference type="Pfam" id="PF00903">
    <property type="entry name" value="Glyoxalase"/>
    <property type="match status" value="2"/>
</dbReference>
<keyword evidence="3" id="KW-1185">Reference proteome</keyword>
<dbReference type="InterPro" id="IPR029068">
    <property type="entry name" value="Glyas_Bleomycin-R_OHBP_Dase"/>
</dbReference>
<name>A0A9X1NIB3_9ACTN</name>
<dbReference type="PANTHER" id="PTHR33993:SF10">
    <property type="entry name" value="CONSERVED PROTEIN"/>
    <property type="match status" value="1"/>
</dbReference>
<evidence type="ECO:0000259" key="1">
    <source>
        <dbReference type="PROSITE" id="PS51819"/>
    </source>
</evidence>
<sequence length="259" mass="28230">MPFRDTAPAGAPIWFDLSSSDPERMRDFYAGVFGWTYDVSGAEFGNYVMFKHNGRDVAGLGGKQQPEMPDVWNIYFQTDDVETTEGRVREAGGAVVVDAFDVGDFGRMAVFRDTSGAFVSTWQAKEHPGTQIWDEDGAPSWVEMHATDYPAAVSFYKAVFNWDTEVTGDSDDFRYTVQIADAVQVAGIMDATFLPPGVPANWHFYLGCDDVDATVATVQKHGGSVNMAPEDTPFGRLAGVADPGGAGFMLTSLSDWKNA</sequence>
<dbReference type="InterPro" id="IPR052164">
    <property type="entry name" value="Anthracycline_SecMetBiosynth"/>
</dbReference>
<dbReference type="RefSeq" id="WP_231447241.1">
    <property type="nucleotide sequence ID" value="NZ_JAJOMB010000017.1"/>
</dbReference>
<dbReference type="Gene3D" id="3.10.180.10">
    <property type="entry name" value="2,3-Dihydroxybiphenyl 1,2-Dioxygenase, domain 1"/>
    <property type="match status" value="2"/>
</dbReference>
<accession>A0A9X1NIB3</accession>